<gene>
    <name evidence="1" type="ORF">QAD02_008039</name>
</gene>
<name>A0ACC2N5D3_9HYME</name>
<organism evidence="1 2">
    <name type="scientific">Eretmocerus hayati</name>
    <dbReference type="NCBI Taxonomy" id="131215"/>
    <lineage>
        <taxon>Eukaryota</taxon>
        <taxon>Metazoa</taxon>
        <taxon>Ecdysozoa</taxon>
        <taxon>Arthropoda</taxon>
        <taxon>Hexapoda</taxon>
        <taxon>Insecta</taxon>
        <taxon>Pterygota</taxon>
        <taxon>Neoptera</taxon>
        <taxon>Endopterygota</taxon>
        <taxon>Hymenoptera</taxon>
        <taxon>Apocrita</taxon>
        <taxon>Proctotrupomorpha</taxon>
        <taxon>Chalcidoidea</taxon>
        <taxon>Aphelinidae</taxon>
        <taxon>Aphelininae</taxon>
        <taxon>Eretmocerus</taxon>
    </lineage>
</organism>
<dbReference type="EMBL" id="CM056744">
    <property type="protein sequence ID" value="KAJ8666377.1"/>
    <property type="molecule type" value="Genomic_DNA"/>
</dbReference>
<accession>A0ACC2N5D3</accession>
<comment type="caution">
    <text evidence="1">The sequence shown here is derived from an EMBL/GenBank/DDBJ whole genome shotgun (WGS) entry which is preliminary data.</text>
</comment>
<keyword evidence="2" id="KW-1185">Reference proteome</keyword>
<reference evidence="1" key="1">
    <citation type="submission" date="2023-04" db="EMBL/GenBank/DDBJ databases">
        <title>A chromosome-level genome assembly of the parasitoid wasp Eretmocerus hayati.</title>
        <authorList>
            <person name="Zhong Y."/>
            <person name="Liu S."/>
            <person name="Liu Y."/>
        </authorList>
    </citation>
    <scope>NUCLEOTIDE SEQUENCE</scope>
    <source>
        <strain evidence="1">ZJU_SS_LIU_2023</strain>
    </source>
</reference>
<proteinExistence type="predicted"/>
<dbReference type="Proteomes" id="UP001239111">
    <property type="component" value="Chromosome 4"/>
</dbReference>
<evidence type="ECO:0000313" key="1">
    <source>
        <dbReference type="EMBL" id="KAJ8666377.1"/>
    </source>
</evidence>
<evidence type="ECO:0000313" key="2">
    <source>
        <dbReference type="Proteomes" id="UP001239111"/>
    </source>
</evidence>
<protein>
    <submittedName>
        <fullName evidence="1">Uncharacterized protein</fullName>
    </submittedName>
</protein>
<sequence>MDGEMKTDGKEMDKDDYMSKGLASIMKGIQNLEKNIVKGLNLGDDDLKGNLGRWIEEILGIEGQVIKAWRVKGKDEAIMISAECESETMKKEVMMNKSKLKGSEIYIENDMTCHQREVRRKLKEKANEARSQSKKATVKGEMLIIDSQVYKWNEMERKIFHTKREWKERK</sequence>